<gene>
    <name evidence="1" type="ORF">EQU24_19070</name>
</gene>
<organism evidence="1 2">
    <name type="scientific">Methylotuvimicrobium buryatense</name>
    <name type="common">Methylomicrobium buryatense</name>
    <dbReference type="NCBI Taxonomy" id="95641"/>
    <lineage>
        <taxon>Bacteria</taxon>
        <taxon>Pseudomonadati</taxon>
        <taxon>Pseudomonadota</taxon>
        <taxon>Gammaproteobacteria</taxon>
        <taxon>Methylococcales</taxon>
        <taxon>Methylococcaceae</taxon>
        <taxon>Methylotuvimicrobium</taxon>
    </lineage>
</organism>
<evidence type="ECO:0000313" key="1">
    <source>
        <dbReference type="EMBL" id="QCW84102.1"/>
    </source>
</evidence>
<reference evidence="2" key="1">
    <citation type="journal article" date="2019" name="J. Bacteriol.">
        <title>A Mutagenic Screen Identifies a TonB-Dependent Receptor Required for the Lanthanide Metal Switch in the Type I Methanotroph 'Methylotuvimicrobium buryatense' 5GB1C.</title>
        <authorList>
            <person name="Groom J.D."/>
            <person name="Ford S.M."/>
            <person name="Pesesky M.W."/>
            <person name="Lidstrom M.E."/>
        </authorList>
    </citation>
    <scope>NUCLEOTIDE SEQUENCE [LARGE SCALE GENOMIC DNA]</scope>
    <source>
        <strain evidence="2">5GB1C</strain>
    </source>
</reference>
<proteinExistence type="predicted"/>
<dbReference type="KEGG" id="mbur:EQU24_19070"/>
<keyword evidence="2" id="KW-1185">Reference proteome</keyword>
<evidence type="ECO:0000313" key="2">
    <source>
        <dbReference type="Proteomes" id="UP000305881"/>
    </source>
</evidence>
<name>A0A4P9URI8_METBY</name>
<dbReference type="EMBL" id="CP035467">
    <property type="protein sequence ID" value="QCW84102.1"/>
    <property type="molecule type" value="Genomic_DNA"/>
</dbReference>
<dbReference type="AlphaFoldDB" id="A0A4P9URI8"/>
<accession>A0A4P9URI8</accession>
<sequence>MAKKTKPREKAVCTQCVPFDEYPDPVRSKGFSKPTLRYSLYTQKMANFMKVWGVASEDVGSRDRCRQAPMEGFTAVLDRHIPYLLFLDGFSIKRE</sequence>
<dbReference type="OrthoDB" id="5575946at2"/>
<dbReference type="Proteomes" id="UP000305881">
    <property type="component" value="Chromosome"/>
</dbReference>
<protein>
    <submittedName>
        <fullName evidence="1">Uncharacterized protein</fullName>
    </submittedName>
</protein>